<dbReference type="OrthoDB" id="20872at2759"/>
<dbReference type="InterPro" id="IPR053137">
    <property type="entry name" value="NLR-like"/>
</dbReference>
<reference evidence="2" key="1">
    <citation type="journal article" date="2020" name="Stud. Mycol.">
        <title>101 Dothideomycetes genomes: a test case for predicting lifestyles and emergence of pathogens.</title>
        <authorList>
            <person name="Haridas S."/>
            <person name="Albert R."/>
            <person name="Binder M."/>
            <person name="Bloem J."/>
            <person name="Labutti K."/>
            <person name="Salamov A."/>
            <person name="Andreopoulos B."/>
            <person name="Baker S."/>
            <person name="Barry K."/>
            <person name="Bills G."/>
            <person name="Bluhm B."/>
            <person name="Cannon C."/>
            <person name="Castanera R."/>
            <person name="Culley D."/>
            <person name="Daum C."/>
            <person name="Ezra D."/>
            <person name="Gonzalez J."/>
            <person name="Henrissat B."/>
            <person name="Kuo A."/>
            <person name="Liang C."/>
            <person name="Lipzen A."/>
            <person name="Lutzoni F."/>
            <person name="Magnuson J."/>
            <person name="Mondo S."/>
            <person name="Nolan M."/>
            <person name="Ohm R."/>
            <person name="Pangilinan J."/>
            <person name="Park H.-J."/>
            <person name="Ramirez L."/>
            <person name="Alfaro M."/>
            <person name="Sun H."/>
            <person name="Tritt A."/>
            <person name="Yoshinaga Y."/>
            <person name="Zwiers L.-H."/>
            <person name="Turgeon B."/>
            <person name="Goodwin S."/>
            <person name="Spatafora J."/>
            <person name="Crous P."/>
            <person name="Grigoriev I."/>
        </authorList>
    </citation>
    <scope>NUCLEOTIDE SEQUENCE</scope>
    <source>
        <strain evidence="2">CBS 101060</strain>
    </source>
</reference>
<dbReference type="Proteomes" id="UP000799429">
    <property type="component" value="Unassembled WGS sequence"/>
</dbReference>
<feature type="non-terminal residue" evidence="2">
    <location>
        <position position="518"/>
    </location>
</feature>
<organism evidence="2 3">
    <name type="scientific">Patellaria atrata CBS 101060</name>
    <dbReference type="NCBI Taxonomy" id="1346257"/>
    <lineage>
        <taxon>Eukaryota</taxon>
        <taxon>Fungi</taxon>
        <taxon>Dikarya</taxon>
        <taxon>Ascomycota</taxon>
        <taxon>Pezizomycotina</taxon>
        <taxon>Dothideomycetes</taxon>
        <taxon>Dothideomycetes incertae sedis</taxon>
        <taxon>Patellariales</taxon>
        <taxon>Patellariaceae</taxon>
        <taxon>Patellaria</taxon>
    </lineage>
</organism>
<dbReference type="PANTHER" id="PTHR46082">
    <property type="entry name" value="ATP/GTP-BINDING PROTEIN-RELATED"/>
    <property type="match status" value="1"/>
</dbReference>
<evidence type="ECO:0000313" key="2">
    <source>
        <dbReference type="EMBL" id="KAF2841090.1"/>
    </source>
</evidence>
<protein>
    <recommendedName>
        <fullName evidence="1">DUF7779 domain-containing protein</fullName>
    </recommendedName>
</protein>
<keyword evidence="3" id="KW-1185">Reference proteome</keyword>
<gene>
    <name evidence="2" type="ORF">M501DRAFT_949222</name>
</gene>
<dbReference type="AlphaFoldDB" id="A0A9P4SEH6"/>
<dbReference type="PANTHER" id="PTHR46082:SF6">
    <property type="entry name" value="AAA+ ATPASE DOMAIN-CONTAINING PROTEIN-RELATED"/>
    <property type="match status" value="1"/>
</dbReference>
<dbReference type="InterPro" id="IPR011990">
    <property type="entry name" value="TPR-like_helical_dom_sf"/>
</dbReference>
<dbReference type="Gene3D" id="3.40.50.300">
    <property type="entry name" value="P-loop containing nucleotide triphosphate hydrolases"/>
    <property type="match status" value="1"/>
</dbReference>
<dbReference type="Pfam" id="PF13424">
    <property type="entry name" value="TPR_12"/>
    <property type="match status" value="1"/>
</dbReference>
<accession>A0A9P4SEH6</accession>
<dbReference type="InterPro" id="IPR027417">
    <property type="entry name" value="P-loop_NTPase"/>
</dbReference>
<sequence length="518" mass="59179">MSYLQRYVFHAKFQSGSVTETYNIHYERPETPSSPSCNVPFRRDPDFVDRGTLLDEIYKKCSTPASRIALVGFGGVGKSQLAIEHCYRTADRSPETWVFWVHASNAARVEQGYRAIADQVKLAGRKDPRADIFELVYNWLRSEKSGKWLLVLDNVDDAVFLSLQARNDHKTQASGRDRARQRHLSSYLPQSKNGAVLVTSWTRKAAREVVEDADIITIEPMNDIGAQTLLRKKLGEGIDNDGITELATALEFIPLALVQAAAYIRQRAPRCSTRQYLDQFHKSDRKKTSLLDYEGGHLRRDHEAKNSILLTWQISFDFILYTRRSAANLLSLMSFFDRQGIPEALIRTQTSIDDGFEEDILTLRNYSFIALTTDAITFDMHRLVQLATRKWLEGQGQLETWKQQYINNLCIEFPTGEHKNWAKCQALFPHVKSALSQPPKSEECLRQWALLLYRAAWYAWQKGSLSDAEKLSMRSMEVRTKLLGREHKDTLSSMGMVGLATSLAGRWKEAEELSVQVM</sequence>
<dbReference type="Pfam" id="PF25000">
    <property type="entry name" value="DUF7779"/>
    <property type="match status" value="1"/>
</dbReference>
<name>A0A9P4SEH6_9PEZI</name>
<evidence type="ECO:0000313" key="3">
    <source>
        <dbReference type="Proteomes" id="UP000799429"/>
    </source>
</evidence>
<dbReference type="Gene3D" id="1.25.40.10">
    <property type="entry name" value="Tetratricopeptide repeat domain"/>
    <property type="match status" value="1"/>
</dbReference>
<dbReference type="InterPro" id="IPR056681">
    <property type="entry name" value="DUF7779"/>
</dbReference>
<comment type="caution">
    <text evidence="2">The sequence shown here is derived from an EMBL/GenBank/DDBJ whole genome shotgun (WGS) entry which is preliminary data.</text>
</comment>
<evidence type="ECO:0000259" key="1">
    <source>
        <dbReference type="Pfam" id="PF25000"/>
    </source>
</evidence>
<dbReference type="EMBL" id="MU006091">
    <property type="protein sequence ID" value="KAF2841090.1"/>
    <property type="molecule type" value="Genomic_DNA"/>
</dbReference>
<dbReference type="SUPFAM" id="SSF52540">
    <property type="entry name" value="P-loop containing nucleoside triphosphate hydrolases"/>
    <property type="match status" value="1"/>
</dbReference>
<feature type="domain" description="DUF7779" evidence="1">
    <location>
        <begin position="324"/>
        <end position="392"/>
    </location>
</feature>
<proteinExistence type="predicted"/>